<keyword evidence="4 9" id="KW-0732">Signal</keyword>
<comment type="subcellular location">
    <subcellularLocation>
        <location evidence="1">Membrane</location>
        <topology evidence="1">Multi-pass membrane protein</topology>
    </subcellularLocation>
</comment>
<gene>
    <name evidence="11" type="ORF">BJ878DRAFT_180679</name>
</gene>
<accession>A0A9P7Z8W5</accession>
<dbReference type="GO" id="GO:0055085">
    <property type="term" value="P:transmembrane transport"/>
    <property type="evidence" value="ECO:0007669"/>
    <property type="project" value="TreeGrafter"/>
</dbReference>
<evidence type="ECO:0000256" key="1">
    <source>
        <dbReference type="ARBA" id="ARBA00004141"/>
    </source>
</evidence>
<evidence type="ECO:0000256" key="6">
    <source>
        <dbReference type="ARBA" id="ARBA00023136"/>
    </source>
</evidence>
<evidence type="ECO:0000313" key="11">
    <source>
        <dbReference type="EMBL" id="KAG9247431.1"/>
    </source>
</evidence>
<dbReference type="InterPro" id="IPR040241">
    <property type="entry name" value="TRP_Flc/Pkd2-like"/>
</dbReference>
<dbReference type="Pfam" id="PF14558">
    <property type="entry name" value="TRP_N"/>
    <property type="match status" value="1"/>
</dbReference>
<comment type="caution">
    <text evidence="11">The sequence shown here is derived from an EMBL/GenBank/DDBJ whole genome shotgun (WGS) entry which is preliminary data.</text>
</comment>
<evidence type="ECO:0000256" key="2">
    <source>
        <dbReference type="ARBA" id="ARBA00010642"/>
    </source>
</evidence>
<feature type="region of interest" description="Disordered" evidence="7">
    <location>
        <begin position="820"/>
        <end position="871"/>
    </location>
</feature>
<feature type="transmembrane region" description="Helical" evidence="8">
    <location>
        <begin position="389"/>
        <end position="415"/>
    </location>
</feature>
<keyword evidence="12" id="KW-1185">Reference proteome</keyword>
<keyword evidence="5 8" id="KW-1133">Transmembrane helix</keyword>
<feature type="transmembrane region" description="Helical" evidence="8">
    <location>
        <begin position="200"/>
        <end position="220"/>
    </location>
</feature>
<evidence type="ECO:0000256" key="7">
    <source>
        <dbReference type="SAM" id="MobiDB-lite"/>
    </source>
</evidence>
<reference evidence="11" key="1">
    <citation type="journal article" date="2021" name="IMA Fungus">
        <title>Genomic characterization of three marine fungi, including Emericellopsis atlantica sp. nov. with signatures of a generalist lifestyle and marine biomass degradation.</title>
        <authorList>
            <person name="Hagestad O.C."/>
            <person name="Hou L."/>
            <person name="Andersen J.H."/>
            <person name="Hansen E.H."/>
            <person name="Altermark B."/>
            <person name="Li C."/>
            <person name="Kuhnert E."/>
            <person name="Cox R.J."/>
            <person name="Crous P.W."/>
            <person name="Spatafora J.W."/>
            <person name="Lail K."/>
            <person name="Amirebrahimi M."/>
            <person name="Lipzen A."/>
            <person name="Pangilinan J."/>
            <person name="Andreopoulos W."/>
            <person name="Hayes R.D."/>
            <person name="Ng V."/>
            <person name="Grigoriev I.V."/>
            <person name="Jackson S.A."/>
            <person name="Sutton T.D.S."/>
            <person name="Dobson A.D.W."/>
            <person name="Rama T."/>
        </authorList>
    </citation>
    <scope>NUCLEOTIDE SEQUENCE</scope>
    <source>
        <strain evidence="11">TRa3180A</strain>
    </source>
</reference>
<feature type="transmembrane region" description="Helical" evidence="8">
    <location>
        <begin position="640"/>
        <end position="659"/>
    </location>
</feature>
<evidence type="ECO:0000256" key="9">
    <source>
        <dbReference type="SAM" id="SignalP"/>
    </source>
</evidence>
<dbReference type="SMART" id="SM01320">
    <property type="entry name" value="TRP_N"/>
    <property type="match status" value="1"/>
</dbReference>
<dbReference type="GO" id="GO:0016020">
    <property type="term" value="C:membrane"/>
    <property type="evidence" value="ECO:0007669"/>
    <property type="project" value="UniProtKB-SubCell"/>
</dbReference>
<name>A0A9P7Z8W5_9HELO</name>
<dbReference type="OrthoDB" id="5377623at2759"/>
<dbReference type="PANTHER" id="PTHR31145:SF7">
    <property type="entry name" value="TRP-LIKE ION CHANNEL"/>
    <property type="match status" value="1"/>
</dbReference>
<feature type="domain" description="ML-like" evidence="10">
    <location>
        <begin position="49"/>
        <end position="191"/>
    </location>
</feature>
<feature type="transmembrane region" description="Helical" evidence="8">
    <location>
        <begin position="232"/>
        <end position="254"/>
    </location>
</feature>
<feature type="transmembrane region" description="Helical" evidence="8">
    <location>
        <begin position="583"/>
        <end position="602"/>
    </location>
</feature>
<dbReference type="Proteomes" id="UP000887226">
    <property type="component" value="Unassembled WGS sequence"/>
</dbReference>
<evidence type="ECO:0000259" key="10">
    <source>
        <dbReference type="SMART" id="SM01320"/>
    </source>
</evidence>
<evidence type="ECO:0000313" key="12">
    <source>
        <dbReference type="Proteomes" id="UP000887226"/>
    </source>
</evidence>
<feature type="transmembrane region" description="Helical" evidence="8">
    <location>
        <begin position="472"/>
        <end position="496"/>
    </location>
</feature>
<keyword evidence="3 8" id="KW-0812">Transmembrane</keyword>
<comment type="similarity">
    <text evidence="2">Belongs to the transient receptor potential (TRP) ion channel family.</text>
</comment>
<feature type="compositionally biased region" description="Polar residues" evidence="7">
    <location>
        <begin position="842"/>
        <end position="854"/>
    </location>
</feature>
<evidence type="ECO:0000256" key="3">
    <source>
        <dbReference type="ARBA" id="ARBA00022692"/>
    </source>
</evidence>
<evidence type="ECO:0000256" key="5">
    <source>
        <dbReference type="ARBA" id="ARBA00022989"/>
    </source>
</evidence>
<organism evidence="11 12">
    <name type="scientific">Calycina marina</name>
    <dbReference type="NCBI Taxonomy" id="1763456"/>
    <lineage>
        <taxon>Eukaryota</taxon>
        <taxon>Fungi</taxon>
        <taxon>Dikarya</taxon>
        <taxon>Ascomycota</taxon>
        <taxon>Pezizomycotina</taxon>
        <taxon>Leotiomycetes</taxon>
        <taxon>Helotiales</taxon>
        <taxon>Pezizellaceae</taxon>
        <taxon>Calycina</taxon>
    </lineage>
</organism>
<evidence type="ECO:0000256" key="4">
    <source>
        <dbReference type="ARBA" id="ARBA00022729"/>
    </source>
</evidence>
<dbReference type="InterPro" id="IPR010308">
    <property type="entry name" value="TRP_C"/>
</dbReference>
<protein>
    <recommendedName>
        <fullName evidence="10">ML-like domain-containing protein</fullName>
    </recommendedName>
</protein>
<dbReference type="InterPro" id="IPR032800">
    <property type="entry name" value="TRP_N"/>
</dbReference>
<feature type="chain" id="PRO_5040302086" description="ML-like domain-containing protein" evidence="9">
    <location>
        <begin position="28"/>
        <end position="871"/>
    </location>
</feature>
<dbReference type="Pfam" id="PF06011">
    <property type="entry name" value="TRP"/>
    <property type="match status" value="1"/>
</dbReference>
<sequence length="871" mass="95327">MVFSSSWTTAVVSGLAAVSTLMHSAHATAATVQGLSNGVVTTLLEDRVPALYTKNFGDCMGGQSLLNLTAFDAGFYSDNSTVFINMRGTTSLKNESVMFYISVYAYGEDRFDLAFNPCDANFNTLCPLESAVPITGGAIIPVSSSDVSGIIPIALVIPDFEGYATIRIFANSTQTQIGCFEAVMTNGASFAHPAAVSSTLGVFTFIGMLASFVTAIYGVSVPHIRAHYAHSMSVLVVFEAFQSIFFSGALSLNWPSVCAAFWSNFAWSAGQIDSSSMVSAVNRFTGVSGDSSQVGGAGTTTLNNNGGLQQQIYGRSISQLLERTTSSLSSSSEHLTGKIYSRAVTKANSTTSQLFSWAGGPVSPGMPLPGNWSGFAGELVDVNIPVADAFLIGLIWFLILLLLLVIATVLMKFGLELLSKIKWIKSDQLSLFRTHWLGFLGLIVLRTMLIAFFMMMTLTMFQFSNGGEAGPIAIAVIVFVIFFVGAFGAVYYACFYRSRTGQYSTRTDRIHFTSTKVWKFIPAFKATRESSTGVDENPTKPSGLSIPRVEFVASENGKHSVHEDEDYIKKFGWLSGRYRRTRWWFFAFWVVYQFIRACFIGGGRANPTAQVIGLFIWEVIAFIVIICINPFEGTRNTTLAVYMLGISKVATAGLSIAFLPQFNLQRIPTTVIGIIVIIIQGFLVIALLILILLSAISSYMSLTRNREYFRPHNWEGMRMKYFGNMEKKANDVPPTPPALPEEPKEPYFAVKTVRRAPKIEDEGIDDVPDMQVLGPLAQHSIATRQSRSNSMASHYSTVPYGARVHRASWSSYDFQNFQENRADSLTGPPSRSASGMGYQVRPKNSQSSMRSSAATRDPQIRPVGQTIPHRV</sequence>
<feature type="transmembrane region" description="Helical" evidence="8">
    <location>
        <begin position="671"/>
        <end position="696"/>
    </location>
</feature>
<evidence type="ECO:0000256" key="8">
    <source>
        <dbReference type="SAM" id="Phobius"/>
    </source>
</evidence>
<keyword evidence="6 8" id="KW-0472">Membrane</keyword>
<feature type="signal peptide" evidence="9">
    <location>
        <begin position="1"/>
        <end position="27"/>
    </location>
</feature>
<dbReference type="EMBL" id="MU253772">
    <property type="protein sequence ID" value="KAG9247431.1"/>
    <property type="molecule type" value="Genomic_DNA"/>
</dbReference>
<dbReference type="AlphaFoldDB" id="A0A9P7Z8W5"/>
<dbReference type="PANTHER" id="PTHR31145">
    <property type="entry name" value="INTEGRAL MEMBRANE PROTEIN (AFU_ORTHOLOGUE AFUA_7G01610)"/>
    <property type="match status" value="1"/>
</dbReference>
<feature type="transmembrane region" description="Helical" evidence="8">
    <location>
        <begin position="436"/>
        <end position="460"/>
    </location>
</feature>
<dbReference type="GO" id="GO:0009272">
    <property type="term" value="P:fungal-type cell wall biogenesis"/>
    <property type="evidence" value="ECO:0007669"/>
    <property type="project" value="TreeGrafter"/>
</dbReference>
<proteinExistence type="inferred from homology"/>
<feature type="transmembrane region" description="Helical" evidence="8">
    <location>
        <begin position="608"/>
        <end position="628"/>
    </location>
</feature>